<sequence>MNLSIPRAIKLLYPVYPNEIKVADVKNVIYTPYQGFMGPCCHYQVNKERFILLEEKITDVNPDEVTDFKSVSIDSKDGETELTIQYVKQ</sequence>
<dbReference type="Proteomes" id="UP000190961">
    <property type="component" value="Unassembled WGS sequence"/>
</dbReference>
<keyword evidence="2" id="KW-1185">Reference proteome</keyword>
<protein>
    <submittedName>
        <fullName evidence="1">Uncharacterized protein</fullName>
    </submittedName>
</protein>
<dbReference type="STRING" id="688867.SAMN05660236_4042"/>
<evidence type="ECO:0000313" key="2">
    <source>
        <dbReference type="Proteomes" id="UP000190961"/>
    </source>
</evidence>
<proteinExistence type="predicted"/>
<dbReference type="RefSeq" id="WP_079688607.1">
    <property type="nucleotide sequence ID" value="NZ_FUZU01000003.1"/>
</dbReference>
<dbReference type="EMBL" id="FUZU01000003">
    <property type="protein sequence ID" value="SKC81892.1"/>
    <property type="molecule type" value="Genomic_DNA"/>
</dbReference>
<reference evidence="1 2" key="1">
    <citation type="submission" date="2017-02" db="EMBL/GenBank/DDBJ databases">
        <authorList>
            <person name="Peterson S.W."/>
        </authorList>
    </citation>
    <scope>NUCLEOTIDE SEQUENCE [LARGE SCALE GENOMIC DNA]</scope>
    <source>
        <strain evidence="1 2">DSM 25262</strain>
    </source>
</reference>
<accession>A0A1T5M0Y8</accession>
<evidence type="ECO:0000313" key="1">
    <source>
        <dbReference type="EMBL" id="SKC81892.1"/>
    </source>
</evidence>
<dbReference type="AlphaFoldDB" id="A0A1T5M0Y8"/>
<name>A0A1T5M0Y8_9BACT</name>
<gene>
    <name evidence="1" type="ORF">SAMN05660236_4042</name>
</gene>
<organism evidence="1 2">
    <name type="scientific">Ohtaekwangia koreensis</name>
    <dbReference type="NCBI Taxonomy" id="688867"/>
    <lineage>
        <taxon>Bacteria</taxon>
        <taxon>Pseudomonadati</taxon>
        <taxon>Bacteroidota</taxon>
        <taxon>Cytophagia</taxon>
        <taxon>Cytophagales</taxon>
        <taxon>Fulvivirgaceae</taxon>
        <taxon>Ohtaekwangia</taxon>
    </lineage>
</organism>